<proteinExistence type="predicted"/>
<accession>A0A6A5JZ55</accession>
<organism evidence="1 2">
    <name type="scientific">Decorospora gaudefroyi</name>
    <dbReference type="NCBI Taxonomy" id="184978"/>
    <lineage>
        <taxon>Eukaryota</taxon>
        <taxon>Fungi</taxon>
        <taxon>Dikarya</taxon>
        <taxon>Ascomycota</taxon>
        <taxon>Pezizomycotina</taxon>
        <taxon>Dothideomycetes</taxon>
        <taxon>Pleosporomycetidae</taxon>
        <taxon>Pleosporales</taxon>
        <taxon>Pleosporineae</taxon>
        <taxon>Pleosporaceae</taxon>
        <taxon>Decorospora</taxon>
    </lineage>
</organism>
<dbReference type="OrthoDB" id="3694908at2759"/>
<reference evidence="1" key="1">
    <citation type="submission" date="2020-01" db="EMBL/GenBank/DDBJ databases">
        <authorList>
            <consortium name="DOE Joint Genome Institute"/>
            <person name="Haridas S."/>
            <person name="Albert R."/>
            <person name="Binder M."/>
            <person name="Bloem J."/>
            <person name="Labutti K."/>
            <person name="Salamov A."/>
            <person name="Andreopoulos B."/>
            <person name="Baker S.E."/>
            <person name="Barry K."/>
            <person name="Bills G."/>
            <person name="Bluhm B.H."/>
            <person name="Cannon C."/>
            <person name="Castanera R."/>
            <person name="Culley D.E."/>
            <person name="Daum C."/>
            <person name="Ezra D."/>
            <person name="Gonzalez J.B."/>
            <person name="Henrissat B."/>
            <person name="Kuo A."/>
            <person name="Liang C."/>
            <person name="Lipzen A."/>
            <person name="Lutzoni F."/>
            <person name="Magnuson J."/>
            <person name="Mondo S."/>
            <person name="Nolan M."/>
            <person name="Ohm R."/>
            <person name="Pangilinan J."/>
            <person name="Park H.-J."/>
            <person name="Ramirez L."/>
            <person name="Alfaro M."/>
            <person name="Sun H."/>
            <person name="Tritt A."/>
            <person name="Yoshinaga Y."/>
            <person name="Zwiers L.-H."/>
            <person name="Turgeon B.G."/>
            <person name="Goodwin S.B."/>
            <person name="Spatafora J.W."/>
            <person name="Crous P.W."/>
            <person name="Grigoriev I.V."/>
        </authorList>
    </citation>
    <scope>NUCLEOTIDE SEQUENCE</scope>
    <source>
        <strain evidence="1">P77</strain>
    </source>
</reference>
<gene>
    <name evidence="1" type="ORF">BDW02DRAFT_510917</name>
</gene>
<protein>
    <submittedName>
        <fullName evidence="1">Uncharacterized protein</fullName>
    </submittedName>
</protein>
<evidence type="ECO:0000313" key="2">
    <source>
        <dbReference type="Proteomes" id="UP000800040"/>
    </source>
</evidence>
<sequence>MDVHVKVFLKPGRSWPFDYFISIELHENGATMNTSVGLSMKLEVGSSISPSSVHHDTMVVAMPSGSAADLAATVIIPPRLSYAVVRVCDVREKVGAPGWTTIETADAVLEVGNGEYMVKRKDFGSRIFIENVAVALSRHRSEIVHK</sequence>
<dbReference type="Proteomes" id="UP000800040">
    <property type="component" value="Unassembled WGS sequence"/>
</dbReference>
<dbReference type="EMBL" id="ML975472">
    <property type="protein sequence ID" value="KAF1829026.1"/>
    <property type="molecule type" value="Genomic_DNA"/>
</dbReference>
<keyword evidence="2" id="KW-1185">Reference proteome</keyword>
<dbReference type="AlphaFoldDB" id="A0A6A5JZ55"/>
<name>A0A6A5JZ55_9PLEO</name>
<evidence type="ECO:0000313" key="1">
    <source>
        <dbReference type="EMBL" id="KAF1829026.1"/>
    </source>
</evidence>